<protein>
    <submittedName>
        <fullName evidence="2">Formin-binding protein 4 isoform X2</fullName>
    </submittedName>
</protein>
<sequence>MDMKKLKGILIHDRQSSYLNQHPLQVVAVPTEGCENMDTNVGEDLITDSSSIANTSAVSKVQPKGMHSRLPVAMQKKMPTFSLFRAIGMKLKFMRERVKRRRAQSSLEATQSPVEAPIDGN</sequence>
<gene>
    <name evidence="2" type="ORF">E5676_scaffold1607G00200</name>
</gene>
<dbReference type="AlphaFoldDB" id="A0A5D3DJ68"/>
<feature type="compositionally biased region" description="Polar residues" evidence="1">
    <location>
        <begin position="104"/>
        <end position="113"/>
    </location>
</feature>
<evidence type="ECO:0000256" key="1">
    <source>
        <dbReference type="SAM" id="MobiDB-lite"/>
    </source>
</evidence>
<reference evidence="2 3" key="1">
    <citation type="submission" date="2019-08" db="EMBL/GenBank/DDBJ databases">
        <title>Draft genome sequences of two oriental melons (Cucumis melo L. var makuwa).</title>
        <authorList>
            <person name="Kwon S.-Y."/>
        </authorList>
    </citation>
    <scope>NUCLEOTIDE SEQUENCE [LARGE SCALE GENOMIC DNA]</scope>
    <source>
        <strain evidence="3">cv. Chang Bougi</strain>
        <tissue evidence="2">Leaf</tissue>
    </source>
</reference>
<evidence type="ECO:0000313" key="3">
    <source>
        <dbReference type="Proteomes" id="UP000321947"/>
    </source>
</evidence>
<proteinExistence type="predicted"/>
<comment type="caution">
    <text evidence="2">The sequence shown here is derived from an EMBL/GenBank/DDBJ whole genome shotgun (WGS) entry which is preliminary data.</text>
</comment>
<evidence type="ECO:0000313" key="2">
    <source>
        <dbReference type="EMBL" id="TYK23711.1"/>
    </source>
</evidence>
<organism evidence="2 3">
    <name type="scientific">Cucumis melo var. makuwa</name>
    <name type="common">Oriental melon</name>
    <dbReference type="NCBI Taxonomy" id="1194695"/>
    <lineage>
        <taxon>Eukaryota</taxon>
        <taxon>Viridiplantae</taxon>
        <taxon>Streptophyta</taxon>
        <taxon>Embryophyta</taxon>
        <taxon>Tracheophyta</taxon>
        <taxon>Spermatophyta</taxon>
        <taxon>Magnoliopsida</taxon>
        <taxon>eudicotyledons</taxon>
        <taxon>Gunneridae</taxon>
        <taxon>Pentapetalae</taxon>
        <taxon>rosids</taxon>
        <taxon>fabids</taxon>
        <taxon>Cucurbitales</taxon>
        <taxon>Cucurbitaceae</taxon>
        <taxon>Benincaseae</taxon>
        <taxon>Cucumis</taxon>
    </lineage>
</organism>
<accession>A0A5D3DJ68</accession>
<dbReference type="EMBL" id="SSTD01004395">
    <property type="protein sequence ID" value="TYK23711.1"/>
    <property type="molecule type" value="Genomic_DNA"/>
</dbReference>
<feature type="region of interest" description="Disordered" evidence="1">
    <location>
        <begin position="99"/>
        <end position="121"/>
    </location>
</feature>
<name>A0A5D3DJ68_CUCMM</name>
<dbReference type="Proteomes" id="UP000321947">
    <property type="component" value="Unassembled WGS sequence"/>
</dbReference>